<dbReference type="PROSITE" id="PS50046">
    <property type="entry name" value="PHYTOCHROME_2"/>
    <property type="match status" value="4"/>
</dbReference>
<dbReference type="SMART" id="SM00065">
    <property type="entry name" value="GAF"/>
    <property type="match status" value="5"/>
</dbReference>
<dbReference type="InterPro" id="IPR029016">
    <property type="entry name" value="GAF-like_dom_sf"/>
</dbReference>
<dbReference type="Pfam" id="PF00015">
    <property type="entry name" value="MCPsignal"/>
    <property type="match status" value="1"/>
</dbReference>
<feature type="coiled-coil region" evidence="4">
    <location>
        <begin position="943"/>
        <end position="977"/>
    </location>
</feature>
<feature type="domain" description="Phytochrome chromophore attachment site" evidence="5">
    <location>
        <begin position="271"/>
        <end position="407"/>
    </location>
</feature>
<feature type="coiled-coil region" evidence="4">
    <location>
        <begin position="1029"/>
        <end position="1056"/>
    </location>
</feature>
<keyword evidence="9" id="KW-1185">Reference proteome</keyword>
<dbReference type="InterPro" id="IPR004089">
    <property type="entry name" value="MCPsignal_dom"/>
</dbReference>
<dbReference type="EMBL" id="AUZM01000006">
    <property type="protein sequence ID" value="ERT09029.1"/>
    <property type="molecule type" value="Genomic_DNA"/>
</dbReference>
<evidence type="ECO:0000256" key="1">
    <source>
        <dbReference type="ARBA" id="ARBA00023224"/>
    </source>
</evidence>
<keyword evidence="4" id="KW-0175">Coiled coil</keyword>
<organism evidence="8 9">
    <name type="scientific">Lyngbya aestuarii BL J</name>
    <dbReference type="NCBI Taxonomy" id="1348334"/>
    <lineage>
        <taxon>Bacteria</taxon>
        <taxon>Bacillati</taxon>
        <taxon>Cyanobacteriota</taxon>
        <taxon>Cyanophyceae</taxon>
        <taxon>Oscillatoriophycideae</taxon>
        <taxon>Oscillatoriales</taxon>
        <taxon>Microcoleaceae</taxon>
        <taxon>Lyngbya</taxon>
    </lineage>
</organism>
<gene>
    <name evidence="8" type="ORF">M595_1060</name>
</gene>
<feature type="domain" description="Methyl-accepting transducer" evidence="6">
    <location>
        <begin position="1021"/>
        <end position="1257"/>
    </location>
</feature>
<dbReference type="Pfam" id="PF01590">
    <property type="entry name" value="GAF"/>
    <property type="match status" value="5"/>
</dbReference>
<evidence type="ECO:0000259" key="5">
    <source>
        <dbReference type="PROSITE" id="PS50046"/>
    </source>
</evidence>
<dbReference type="GO" id="GO:0016020">
    <property type="term" value="C:membrane"/>
    <property type="evidence" value="ECO:0007669"/>
    <property type="project" value="InterPro"/>
</dbReference>
<proteinExistence type="inferred from homology"/>
<dbReference type="OrthoDB" id="419276at2"/>
<comment type="caution">
    <text evidence="8">The sequence shown here is derived from an EMBL/GenBank/DDBJ whole genome shotgun (WGS) entry which is preliminary data.</text>
</comment>
<accession>U7QM34</accession>
<dbReference type="SUPFAM" id="SSF58104">
    <property type="entry name" value="Methyl-accepting chemotaxis protein (MCP) signaling domain"/>
    <property type="match status" value="1"/>
</dbReference>
<dbReference type="InterPro" id="IPR003660">
    <property type="entry name" value="HAMP_dom"/>
</dbReference>
<sequence length="1296" mass="145854">MNDSAIIPVQSFVVETDANSSESEASLGDPAKNTALAKELAVLRSHMEYRVNQLQELVEKEGAASQRAQLLDRITAQLRESISSDELLKTLVQEVRSALKTDRVVICQLTSSFSKKNTQGKIITESVESPWLSLLNAEITDPRLSRYAEQYRHGKVQAIANIKDAGLDQQMVHQFTTLQVQARLLVPVYTRNLNLNEEKTRGEKQLYGFLIAHQCNQPRFWQPSEIEFFRAISLQFSYALDELRLRQHQQAIIQQTRRLNQINDHLRQFTCVNEILMSAVEETRDALNCDRVLVYEFGPEWDGKIIAESVDSQWPAAIGAKIDDPCFAKRYVQPYQRGRVKATDNIYEAGLTECHLSQLEPFAVKANLVAPILVENQLKGLLVAHQCSGPRAWTELDIDLIRSVAMHLGYALDQASALAQQQANAEKAKILNDITYQLRNSKTIESVFDLIVEQVRQLFKTDQVFIYKYCENGSGRVVAESVVNNLPNLLGLKVENAALTEADLTILGRKRVHRIDNLNTCELNTELSNFQPYLKLLASSKTKTHLIAPLITPTQLHGLLVINHATQARIWKETELDFLKQLTDQVSLALNQLTLLQHQQTVAQQEHRLNQINAILQESLNPTEIFKTVVGETRAVLNVDRVSIYQFETEWEGKIVAESVDPKFPSALGNQLYDPSSTHDIQPYLKGDFMAIADLKKSSLEAFHLRQLKSLYVKAKVAAPIIAKQKLHGLLIVHNCSESRQWQRHEINFVRQLAVSVGHALNQNFLQQQQQATQEAKQLNQICLHIRQTLNPQQICQTAVEELLELMPADRIILYQPEVEELDVRSSPKTQIIAEAVRADHVKIRGSVFQVKYPDNKLLKILSEGDEVALCDLTEAPLTKDQKQQLYQWQVQSALMIPVFVNQTLYVIEAHCCQSRQWQNSEIELFKQVGLQVGYALEQAQLLQQVQESRSLAEKMMNEQQQQKQQLEHQIETFLGQIEDSFQGDLTVRAQVSEGVMGTVADFFNATIESLQQLVAQVHQSANIVTQTAAEREQEVENLSGEISQQTEAIVEALAQIQTLTHSIEAVSTSAQAAQTQVQTVAEILQEGDRAMNRTVNGILTVEKTIRGTAIKVKHLGESSQKISRIVKLINEFANQTHVLALNASVEASRMSHQEGGFAMVATEVRTLAEQSGNATAEIEQMIAEIQAETHEVIQAMKVGLKRVLQETELVKKTRQTLTEIVQASNQTHEFVNEIATSAHHQAQTSTHLSETMQQVAAIAQASSQQSLEVRQAFSQLMQVAQELQQGVTQFKVTQD</sequence>
<dbReference type="PANTHER" id="PTHR32089">
    <property type="entry name" value="METHYL-ACCEPTING CHEMOTAXIS PROTEIN MCPB"/>
    <property type="match status" value="1"/>
</dbReference>
<feature type="domain" description="Phytochrome chromophore attachment site" evidence="5">
    <location>
        <begin position="83"/>
        <end position="235"/>
    </location>
</feature>
<feature type="domain" description="Phytochrome chromophore attachment site" evidence="5">
    <location>
        <begin position="443"/>
        <end position="585"/>
    </location>
</feature>
<dbReference type="GO" id="GO:0007165">
    <property type="term" value="P:signal transduction"/>
    <property type="evidence" value="ECO:0007669"/>
    <property type="project" value="UniProtKB-KW"/>
</dbReference>
<evidence type="ECO:0000256" key="3">
    <source>
        <dbReference type="PROSITE-ProRule" id="PRU00284"/>
    </source>
</evidence>
<comment type="similarity">
    <text evidence="2">Belongs to the methyl-accepting chemotaxis (MCP) protein family.</text>
</comment>
<name>U7QM34_9CYAN</name>
<dbReference type="CDD" id="cd11386">
    <property type="entry name" value="MCP_signal"/>
    <property type="match status" value="1"/>
</dbReference>
<dbReference type="Gene3D" id="1.10.287.950">
    <property type="entry name" value="Methyl-accepting chemotaxis protein"/>
    <property type="match status" value="1"/>
</dbReference>
<keyword evidence="1 3" id="KW-0807">Transducer</keyword>
<evidence type="ECO:0000313" key="8">
    <source>
        <dbReference type="EMBL" id="ERT09029.1"/>
    </source>
</evidence>
<protein>
    <submittedName>
        <fullName evidence="8">Methyl-accepting chemotaxis (MCP) signaling domain protein</fullName>
    </submittedName>
</protein>
<dbReference type="PANTHER" id="PTHR32089:SF114">
    <property type="entry name" value="METHYL-ACCEPTING CHEMOTAXIS PROTEIN MCPB"/>
    <property type="match status" value="1"/>
</dbReference>
<evidence type="ECO:0000256" key="2">
    <source>
        <dbReference type="ARBA" id="ARBA00029447"/>
    </source>
</evidence>
<dbReference type="RefSeq" id="WP_023064860.1">
    <property type="nucleotide sequence ID" value="NZ_AUZM01000006.1"/>
</dbReference>
<feature type="domain" description="Phytochrome chromophore attachment site" evidence="5">
    <location>
        <begin position="621"/>
        <end position="756"/>
    </location>
</feature>
<dbReference type="Gene3D" id="3.30.450.40">
    <property type="match status" value="5"/>
</dbReference>
<feature type="domain" description="HAMP" evidence="7">
    <location>
        <begin position="983"/>
        <end position="1016"/>
    </location>
</feature>
<dbReference type="PROSITE" id="PS50885">
    <property type="entry name" value="HAMP"/>
    <property type="match status" value="1"/>
</dbReference>
<evidence type="ECO:0000256" key="4">
    <source>
        <dbReference type="SAM" id="Coils"/>
    </source>
</evidence>
<evidence type="ECO:0000259" key="6">
    <source>
        <dbReference type="PROSITE" id="PS50111"/>
    </source>
</evidence>
<dbReference type="SMART" id="SM00283">
    <property type="entry name" value="MA"/>
    <property type="match status" value="1"/>
</dbReference>
<reference evidence="8 9" key="1">
    <citation type="journal article" date="2013" name="Front. Microbiol.">
        <title>Comparative genomic analyses of the cyanobacterium, Lyngbya aestuarii BL J, a powerful hydrogen producer.</title>
        <authorList>
            <person name="Kothari A."/>
            <person name="Vaughn M."/>
            <person name="Garcia-Pichel F."/>
        </authorList>
    </citation>
    <scope>NUCLEOTIDE SEQUENCE [LARGE SCALE GENOMIC DNA]</scope>
    <source>
        <strain evidence="8 9">BL J</strain>
    </source>
</reference>
<evidence type="ECO:0000259" key="7">
    <source>
        <dbReference type="PROSITE" id="PS50885"/>
    </source>
</evidence>
<dbReference type="InterPro" id="IPR003018">
    <property type="entry name" value="GAF"/>
</dbReference>
<evidence type="ECO:0000313" key="9">
    <source>
        <dbReference type="Proteomes" id="UP000017127"/>
    </source>
</evidence>
<dbReference type="InterPro" id="IPR016132">
    <property type="entry name" value="Phyto_chromo_attachment"/>
</dbReference>
<dbReference type="Proteomes" id="UP000017127">
    <property type="component" value="Unassembled WGS sequence"/>
</dbReference>
<dbReference type="SUPFAM" id="SSF55781">
    <property type="entry name" value="GAF domain-like"/>
    <property type="match status" value="5"/>
</dbReference>
<dbReference type="PROSITE" id="PS50111">
    <property type="entry name" value="CHEMOTAXIS_TRANSDUC_2"/>
    <property type="match status" value="1"/>
</dbReference>